<evidence type="ECO:0000313" key="2">
    <source>
        <dbReference type="Proteomes" id="UP000324897"/>
    </source>
</evidence>
<dbReference type="EMBL" id="RWGY01000013">
    <property type="protein sequence ID" value="TVU26085.1"/>
    <property type="molecule type" value="Genomic_DNA"/>
</dbReference>
<comment type="caution">
    <text evidence="1">The sequence shown here is derived from an EMBL/GenBank/DDBJ whole genome shotgun (WGS) entry which is preliminary data.</text>
</comment>
<keyword evidence="2" id="KW-1185">Reference proteome</keyword>
<dbReference type="Proteomes" id="UP000324897">
    <property type="component" value="Chromosome 2"/>
</dbReference>
<proteinExistence type="predicted"/>
<gene>
    <name evidence="1" type="ORF">EJB05_28614</name>
</gene>
<protein>
    <submittedName>
        <fullName evidence="1">Uncharacterized protein</fullName>
    </submittedName>
</protein>
<evidence type="ECO:0000313" key="1">
    <source>
        <dbReference type="EMBL" id="TVU26085.1"/>
    </source>
</evidence>
<reference evidence="1 2" key="1">
    <citation type="journal article" date="2019" name="Sci. Rep.">
        <title>A high-quality genome of Eragrostis curvula grass provides insights into Poaceae evolution and supports new strategies to enhance forage quality.</title>
        <authorList>
            <person name="Carballo J."/>
            <person name="Santos B.A.C.M."/>
            <person name="Zappacosta D."/>
            <person name="Garbus I."/>
            <person name="Selva J.P."/>
            <person name="Gallo C.A."/>
            <person name="Diaz A."/>
            <person name="Albertini E."/>
            <person name="Caccamo M."/>
            <person name="Echenique V."/>
        </authorList>
    </citation>
    <scope>NUCLEOTIDE SEQUENCE [LARGE SCALE GENOMIC DNA]</scope>
    <source>
        <strain evidence="2">cv. Victoria</strain>
        <tissue evidence="1">Leaf</tissue>
    </source>
</reference>
<feature type="non-terminal residue" evidence="1">
    <location>
        <position position="1"/>
    </location>
</feature>
<sequence>LPGPLPHHSLLPLPFPHHGAPKEDARRRDLVRISALLHCRLRPSRSCGLREGYFDGILHTLDFFAALDASLCRVRDAQIPLHLALQRLFHQRDDADRYAPALLELSLFKVAGDLFTPNLFAAFQAACPVSSSWPRLPRCSSARWWSRWRRRGLAADTYVSIVNDRQIDLNLRPTAQVISLVLKEWSRTLSSCSEERMLPQRCDTYSEM</sequence>
<name>A0A5J9URD9_9POAL</name>
<dbReference type="AlphaFoldDB" id="A0A5J9URD9"/>
<accession>A0A5J9URD9</accession>
<dbReference type="Gramene" id="TVU26085">
    <property type="protein sequence ID" value="TVU26085"/>
    <property type="gene ID" value="EJB05_28614"/>
</dbReference>
<organism evidence="1 2">
    <name type="scientific">Eragrostis curvula</name>
    <name type="common">weeping love grass</name>
    <dbReference type="NCBI Taxonomy" id="38414"/>
    <lineage>
        <taxon>Eukaryota</taxon>
        <taxon>Viridiplantae</taxon>
        <taxon>Streptophyta</taxon>
        <taxon>Embryophyta</taxon>
        <taxon>Tracheophyta</taxon>
        <taxon>Spermatophyta</taxon>
        <taxon>Magnoliopsida</taxon>
        <taxon>Liliopsida</taxon>
        <taxon>Poales</taxon>
        <taxon>Poaceae</taxon>
        <taxon>PACMAD clade</taxon>
        <taxon>Chloridoideae</taxon>
        <taxon>Eragrostideae</taxon>
        <taxon>Eragrostidinae</taxon>
        <taxon>Eragrostis</taxon>
    </lineage>
</organism>